<name>A0A8H8Z0Y2_9PROT</name>
<reference evidence="1" key="1">
    <citation type="submission" date="2021-02" db="EMBL/GenBank/DDBJ databases">
        <authorList>
            <person name="Han P."/>
        </authorList>
    </citation>
    <scope>NUCLEOTIDE SEQUENCE</scope>
    <source>
        <strain evidence="1">Nitrosomonas nitrosa 18-3D</strain>
    </source>
</reference>
<evidence type="ECO:0000313" key="2">
    <source>
        <dbReference type="Proteomes" id="UP000601736"/>
    </source>
</evidence>
<proteinExistence type="predicted"/>
<dbReference type="EMBL" id="CAJNAP010000016">
    <property type="protein sequence ID" value="CAE6506854.1"/>
    <property type="molecule type" value="Genomic_DNA"/>
</dbReference>
<organism evidence="1 2">
    <name type="scientific">Nitrosomonas nitrosa</name>
    <dbReference type="NCBI Taxonomy" id="52442"/>
    <lineage>
        <taxon>Bacteria</taxon>
        <taxon>Pseudomonadati</taxon>
        <taxon>Pseudomonadota</taxon>
        <taxon>Betaproteobacteria</taxon>
        <taxon>Nitrosomonadales</taxon>
        <taxon>Nitrosomonadaceae</taxon>
        <taxon>Nitrosomonas</taxon>
    </lineage>
</organism>
<comment type="caution">
    <text evidence="1">The sequence shown here is derived from an EMBL/GenBank/DDBJ whole genome shotgun (WGS) entry which is preliminary data.</text>
</comment>
<evidence type="ECO:0000313" key="1">
    <source>
        <dbReference type="EMBL" id="CAE6506854.1"/>
    </source>
</evidence>
<gene>
    <name evidence="1" type="ORF">NMYAN_230027</name>
</gene>
<accession>A0A8H8Z0Y2</accession>
<protein>
    <submittedName>
        <fullName evidence="1">Uncharacterized protein</fullName>
    </submittedName>
</protein>
<dbReference type="AlphaFoldDB" id="A0A8H8Z0Y2"/>
<dbReference type="Proteomes" id="UP000601736">
    <property type="component" value="Unassembled WGS sequence"/>
</dbReference>
<sequence length="52" mass="5891">MVCICSPPCYLNGEKLNGAFAVYIFDFSIIESLNNQIIIDNKLSYMTFCYGL</sequence>